<dbReference type="STRING" id="411467.BACCAP_00596"/>
<reference evidence="1 2" key="1">
    <citation type="submission" date="2007-04" db="EMBL/GenBank/DDBJ databases">
        <authorList>
            <person name="Fulton L."/>
            <person name="Clifton S."/>
            <person name="Fulton B."/>
            <person name="Xu J."/>
            <person name="Minx P."/>
            <person name="Pepin K.H."/>
            <person name="Johnson M."/>
            <person name="Thiruvilangam P."/>
            <person name="Bhonagiri V."/>
            <person name="Nash W.E."/>
            <person name="Mardis E.R."/>
            <person name="Wilson R.K."/>
        </authorList>
    </citation>
    <scope>NUCLEOTIDE SEQUENCE [LARGE SCALE GENOMIC DNA]</scope>
    <source>
        <strain evidence="1 2">ATCC 29799</strain>
    </source>
</reference>
<name>A6NQX3_9FIRM</name>
<accession>A6NQX3</accession>
<proteinExistence type="predicted"/>
<dbReference type="EMBL" id="AAXG02000005">
    <property type="protein sequence ID" value="EDN01468.1"/>
    <property type="molecule type" value="Genomic_DNA"/>
</dbReference>
<organism evidence="1 2">
    <name type="scientific">Pseudoflavonifractor capillosus ATCC 29799</name>
    <dbReference type="NCBI Taxonomy" id="411467"/>
    <lineage>
        <taxon>Bacteria</taxon>
        <taxon>Bacillati</taxon>
        <taxon>Bacillota</taxon>
        <taxon>Clostridia</taxon>
        <taxon>Eubacteriales</taxon>
        <taxon>Oscillospiraceae</taxon>
        <taxon>Pseudoflavonifractor</taxon>
    </lineage>
</organism>
<dbReference type="AlphaFoldDB" id="A6NQX3"/>
<protein>
    <submittedName>
        <fullName evidence="1">Uncharacterized protein</fullName>
    </submittedName>
</protein>
<reference evidence="1 2" key="2">
    <citation type="submission" date="2007-06" db="EMBL/GenBank/DDBJ databases">
        <title>Draft genome sequence of Pseudoflavonifractor capillosus ATCC 29799.</title>
        <authorList>
            <person name="Sudarsanam P."/>
            <person name="Ley R."/>
            <person name="Guruge J."/>
            <person name="Turnbaugh P.J."/>
            <person name="Mahowald M."/>
            <person name="Liep D."/>
            <person name="Gordon J."/>
        </authorList>
    </citation>
    <scope>NUCLEOTIDE SEQUENCE [LARGE SCALE GENOMIC DNA]</scope>
    <source>
        <strain evidence="1 2">ATCC 29799</strain>
    </source>
</reference>
<keyword evidence="2" id="KW-1185">Reference proteome</keyword>
<evidence type="ECO:0000313" key="1">
    <source>
        <dbReference type="EMBL" id="EDN01468.1"/>
    </source>
</evidence>
<comment type="caution">
    <text evidence="1">The sequence shown here is derived from an EMBL/GenBank/DDBJ whole genome shotgun (WGS) entry which is preliminary data.</text>
</comment>
<evidence type="ECO:0000313" key="2">
    <source>
        <dbReference type="Proteomes" id="UP000003639"/>
    </source>
</evidence>
<sequence length="74" mass="8203">MAMEIILSPSVSPAPGSLFDFIILSCSPGRFQHQTGRFASVCTSISPLRLNFARKFLQNLRLPPFFVDTETEIG</sequence>
<gene>
    <name evidence="1" type="ORF">BACCAP_00596</name>
</gene>
<dbReference type="Proteomes" id="UP000003639">
    <property type="component" value="Unassembled WGS sequence"/>
</dbReference>